<gene>
    <name evidence="2" type="ORF">QVZ41_03065</name>
</gene>
<dbReference type="EMBL" id="JAUMIT010000001">
    <property type="protein sequence ID" value="MDO3693828.1"/>
    <property type="molecule type" value="Genomic_DNA"/>
</dbReference>
<keyword evidence="3" id="KW-1185">Reference proteome</keyword>
<dbReference type="RefSeq" id="WP_302883077.1">
    <property type="nucleotide sequence ID" value="NZ_JAUMIT010000001.1"/>
</dbReference>
<reference evidence="2" key="1">
    <citation type="submission" date="2023-07" db="EMBL/GenBank/DDBJ databases">
        <title>Wenyingzhuangia sp. chi5 genome sequencing and assembly.</title>
        <authorList>
            <person name="Park S."/>
        </authorList>
    </citation>
    <scope>NUCLEOTIDE SEQUENCE</scope>
    <source>
        <strain evidence="2">Chi5</strain>
    </source>
</reference>
<organism evidence="2 3">
    <name type="scientific">Wenyingzhuangia gilva</name>
    <dbReference type="NCBI Taxonomy" id="3057677"/>
    <lineage>
        <taxon>Bacteria</taxon>
        <taxon>Pseudomonadati</taxon>
        <taxon>Bacteroidota</taxon>
        <taxon>Flavobacteriia</taxon>
        <taxon>Flavobacteriales</taxon>
        <taxon>Flavobacteriaceae</taxon>
        <taxon>Wenyingzhuangia</taxon>
    </lineage>
</organism>
<keyword evidence="1" id="KW-1133">Transmembrane helix</keyword>
<feature type="transmembrane region" description="Helical" evidence="1">
    <location>
        <begin position="33"/>
        <end position="51"/>
    </location>
</feature>
<keyword evidence="1" id="KW-0472">Membrane</keyword>
<evidence type="ECO:0000313" key="3">
    <source>
        <dbReference type="Proteomes" id="UP001168642"/>
    </source>
</evidence>
<accession>A0ABT8VPD9</accession>
<evidence type="ECO:0000313" key="2">
    <source>
        <dbReference type="EMBL" id="MDO3693828.1"/>
    </source>
</evidence>
<protein>
    <recommendedName>
        <fullName evidence="4">Isoleucyl-tRNA synthetase</fullName>
    </recommendedName>
</protein>
<comment type="caution">
    <text evidence="2">The sequence shown here is derived from an EMBL/GenBank/DDBJ whole genome shotgun (WGS) entry which is preliminary data.</text>
</comment>
<sequence length="76" mass="8757">MKILLKILLVLVLASWALGGYFYALNDDRSAKFMGFGVITLTFVLMPLFIYHRYKGKDLTKYSLKHNDPDASRIED</sequence>
<evidence type="ECO:0008006" key="4">
    <source>
        <dbReference type="Google" id="ProtNLM"/>
    </source>
</evidence>
<keyword evidence="1" id="KW-0812">Transmembrane</keyword>
<dbReference type="Proteomes" id="UP001168642">
    <property type="component" value="Unassembled WGS sequence"/>
</dbReference>
<evidence type="ECO:0000256" key="1">
    <source>
        <dbReference type="SAM" id="Phobius"/>
    </source>
</evidence>
<name>A0ABT8VPD9_9FLAO</name>
<proteinExistence type="predicted"/>